<evidence type="ECO:0000256" key="7">
    <source>
        <dbReference type="ARBA" id="ARBA00022842"/>
    </source>
</evidence>
<dbReference type="Proteomes" id="UP000294508">
    <property type="component" value="Unassembled WGS sequence"/>
</dbReference>
<dbReference type="Pfam" id="PF03372">
    <property type="entry name" value="Exo_endo_phos"/>
    <property type="match status" value="1"/>
</dbReference>
<name>A0A4R2HGX4_9ACTN</name>
<evidence type="ECO:0000256" key="6">
    <source>
        <dbReference type="ARBA" id="ARBA00022801"/>
    </source>
</evidence>
<evidence type="ECO:0000256" key="4">
    <source>
        <dbReference type="ARBA" id="ARBA00022723"/>
    </source>
</evidence>
<keyword evidence="9" id="KW-0732">Signal</keyword>
<comment type="cofactor">
    <cofactor evidence="2">
        <name>Mg(2+)</name>
        <dbReference type="ChEBI" id="CHEBI:18420"/>
    </cofactor>
</comment>
<dbReference type="GO" id="GO:0005737">
    <property type="term" value="C:cytoplasm"/>
    <property type="evidence" value="ECO:0007669"/>
    <property type="project" value="TreeGrafter"/>
</dbReference>
<dbReference type="Gene3D" id="3.60.10.10">
    <property type="entry name" value="Endonuclease/exonuclease/phosphatase"/>
    <property type="match status" value="1"/>
</dbReference>
<feature type="domain" description="Endonuclease/exonuclease/phosphatase" evidence="10">
    <location>
        <begin position="82"/>
        <end position="385"/>
    </location>
</feature>
<evidence type="ECO:0000259" key="10">
    <source>
        <dbReference type="Pfam" id="PF03372"/>
    </source>
</evidence>
<sequence>MHRSSSSRWIGLAAALALLAVPLHSAPALAEPNKPVTVMTRNLYLGADIQRPIRATAGLTGAAAFVALGNANHVTREIVDRTNFPRRSELLAAEIAGAKPDLIGVQEVALWRHGPLELPGAGSPGALNATTVDYDFLAILLQDLRQAGVPYKAVVVQQESDVEAPAFVGNPFTGTATQGRDVRLTVRDVILLRASSNLRVLNSGSGQYDARLVLSVAGLPASFVRGFNWVDVTQGSGRSFRFVNTHLEAFSSDLALAQAMELLTGPAGDRGRTTIIGCDCNSDPLNNTVKPTDPLRTPHNGPYNFITGPGGFTDLWLTWRPAEQGWTSGLNETVDEPAPPSFDHRIDMIFARPAPGEQVRVVAGDVTGATSAAKDPVTGLWPSDHAGVVLTLSR</sequence>
<keyword evidence="6" id="KW-0378">Hydrolase</keyword>
<organism evidence="11 12">
    <name type="scientific">Kribbella steppae</name>
    <dbReference type="NCBI Taxonomy" id="2512223"/>
    <lineage>
        <taxon>Bacteria</taxon>
        <taxon>Bacillati</taxon>
        <taxon>Actinomycetota</taxon>
        <taxon>Actinomycetes</taxon>
        <taxon>Propionibacteriales</taxon>
        <taxon>Kribbellaceae</taxon>
        <taxon>Kribbella</taxon>
    </lineage>
</organism>
<keyword evidence="4" id="KW-0479">Metal-binding</keyword>
<dbReference type="GO" id="GO:0046872">
    <property type="term" value="F:metal ion binding"/>
    <property type="evidence" value="ECO:0007669"/>
    <property type="project" value="UniProtKB-KW"/>
</dbReference>
<evidence type="ECO:0000256" key="1">
    <source>
        <dbReference type="ARBA" id="ARBA00001936"/>
    </source>
</evidence>
<comment type="caution">
    <text evidence="11">The sequence shown here is derived from an EMBL/GenBank/DDBJ whole genome shotgun (WGS) entry which is preliminary data.</text>
</comment>
<dbReference type="EMBL" id="SLWN01000006">
    <property type="protein sequence ID" value="TCO28372.1"/>
    <property type="molecule type" value="Genomic_DNA"/>
</dbReference>
<dbReference type="SUPFAM" id="SSF56219">
    <property type="entry name" value="DNase I-like"/>
    <property type="match status" value="1"/>
</dbReference>
<evidence type="ECO:0000256" key="3">
    <source>
        <dbReference type="ARBA" id="ARBA00022722"/>
    </source>
</evidence>
<dbReference type="InterPro" id="IPR036691">
    <property type="entry name" value="Endo/exonu/phosph_ase_sf"/>
</dbReference>
<reference evidence="11 12" key="1">
    <citation type="journal article" date="2015" name="Stand. Genomic Sci.">
        <title>Genomic Encyclopedia of Bacterial and Archaeal Type Strains, Phase III: the genomes of soil and plant-associated and newly described type strains.</title>
        <authorList>
            <person name="Whitman W.B."/>
            <person name="Woyke T."/>
            <person name="Klenk H.P."/>
            <person name="Zhou Y."/>
            <person name="Lilburn T.G."/>
            <person name="Beck B.J."/>
            <person name="De Vos P."/>
            <person name="Vandamme P."/>
            <person name="Eisen J.A."/>
            <person name="Garrity G."/>
            <person name="Hugenholtz P."/>
            <person name="Kyrpides N.C."/>
        </authorList>
    </citation>
    <scope>NUCLEOTIDE SEQUENCE [LARGE SCALE GENOMIC DNA]</scope>
    <source>
        <strain evidence="11 12">VKM Ac-2572</strain>
    </source>
</reference>
<dbReference type="PANTHER" id="PTHR15822">
    <property type="entry name" value="TRAF AND TNF RECEPTOR-ASSOCIATED PROTEIN"/>
    <property type="match status" value="1"/>
</dbReference>
<dbReference type="PANTHER" id="PTHR15822:SF4">
    <property type="entry name" value="TYROSYL-DNA PHOSPHODIESTERASE 2"/>
    <property type="match status" value="1"/>
</dbReference>
<evidence type="ECO:0000313" key="12">
    <source>
        <dbReference type="Proteomes" id="UP000294508"/>
    </source>
</evidence>
<comment type="cofactor">
    <cofactor evidence="1">
        <name>Mn(2+)</name>
        <dbReference type="ChEBI" id="CHEBI:29035"/>
    </cofactor>
</comment>
<evidence type="ECO:0000256" key="5">
    <source>
        <dbReference type="ARBA" id="ARBA00022763"/>
    </source>
</evidence>
<dbReference type="InterPro" id="IPR051547">
    <property type="entry name" value="TDP2-like"/>
</dbReference>
<keyword evidence="12" id="KW-1185">Reference proteome</keyword>
<dbReference type="InterPro" id="IPR005135">
    <property type="entry name" value="Endo/exonuclease/phosphatase"/>
</dbReference>
<dbReference type="AlphaFoldDB" id="A0A4R2HGX4"/>
<dbReference type="OrthoDB" id="9787701at2"/>
<evidence type="ECO:0000256" key="2">
    <source>
        <dbReference type="ARBA" id="ARBA00001946"/>
    </source>
</evidence>
<accession>A0A4R2HGX4</accession>
<evidence type="ECO:0000256" key="8">
    <source>
        <dbReference type="ARBA" id="ARBA00023204"/>
    </source>
</evidence>
<keyword evidence="8" id="KW-0234">DNA repair</keyword>
<proteinExistence type="predicted"/>
<dbReference type="GO" id="GO:0006302">
    <property type="term" value="P:double-strand break repair"/>
    <property type="evidence" value="ECO:0007669"/>
    <property type="project" value="TreeGrafter"/>
</dbReference>
<evidence type="ECO:0000313" key="11">
    <source>
        <dbReference type="EMBL" id="TCO28372.1"/>
    </source>
</evidence>
<feature type="chain" id="PRO_5020452670" description="Endonuclease/exonuclease/phosphatase domain-containing protein" evidence="9">
    <location>
        <begin position="31"/>
        <end position="394"/>
    </location>
</feature>
<keyword evidence="3" id="KW-0540">Nuclease</keyword>
<protein>
    <recommendedName>
        <fullName evidence="10">Endonuclease/exonuclease/phosphatase domain-containing protein</fullName>
    </recommendedName>
</protein>
<dbReference type="GO" id="GO:0003697">
    <property type="term" value="F:single-stranded DNA binding"/>
    <property type="evidence" value="ECO:0007669"/>
    <property type="project" value="TreeGrafter"/>
</dbReference>
<dbReference type="GO" id="GO:0004518">
    <property type="term" value="F:nuclease activity"/>
    <property type="evidence" value="ECO:0007669"/>
    <property type="project" value="UniProtKB-KW"/>
</dbReference>
<gene>
    <name evidence="11" type="ORF">EV652_106358</name>
</gene>
<keyword evidence="7" id="KW-0460">Magnesium</keyword>
<keyword evidence="5" id="KW-0227">DNA damage</keyword>
<dbReference type="RefSeq" id="WP_132210559.1">
    <property type="nucleotide sequence ID" value="NZ_SLWN01000006.1"/>
</dbReference>
<feature type="signal peptide" evidence="9">
    <location>
        <begin position="1"/>
        <end position="30"/>
    </location>
</feature>
<evidence type="ECO:0000256" key="9">
    <source>
        <dbReference type="SAM" id="SignalP"/>
    </source>
</evidence>
<dbReference type="GO" id="GO:0070260">
    <property type="term" value="F:5'-tyrosyl-DNA phosphodiesterase activity"/>
    <property type="evidence" value="ECO:0007669"/>
    <property type="project" value="TreeGrafter"/>
</dbReference>